<organism evidence="1 2">
    <name type="scientific">Mycena venus</name>
    <dbReference type="NCBI Taxonomy" id="2733690"/>
    <lineage>
        <taxon>Eukaryota</taxon>
        <taxon>Fungi</taxon>
        <taxon>Dikarya</taxon>
        <taxon>Basidiomycota</taxon>
        <taxon>Agaricomycotina</taxon>
        <taxon>Agaricomycetes</taxon>
        <taxon>Agaricomycetidae</taxon>
        <taxon>Agaricales</taxon>
        <taxon>Marasmiineae</taxon>
        <taxon>Mycenaceae</taxon>
        <taxon>Mycena</taxon>
    </lineage>
</organism>
<proteinExistence type="predicted"/>
<dbReference type="GO" id="GO:0007166">
    <property type="term" value="P:cell surface receptor signaling pathway"/>
    <property type="evidence" value="ECO:0007669"/>
    <property type="project" value="InterPro"/>
</dbReference>
<dbReference type="InterPro" id="IPR036537">
    <property type="entry name" value="Adaptor_Cbl_N_dom_sf"/>
</dbReference>
<dbReference type="CDD" id="cd21037">
    <property type="entry name" value="MLKL_NTD"/>
    <property type="match status" value="1"/>
</dbReference>
<dbReference type="Gene3D" id="1.20.930.20">
    <property type="entry name" value="Adaptor protein Cbl, N-terminal domain"/>
    <property type="match status" value="1"/>
</dbReference>
<dbReference type="Proteomes" id="UP000620124">
    <property type="component" value="Unassembled WGS sequence"/>
</dbReference>
<gene>
    <name evidence="1" type="ORF">MVEN_01597900</name>
</gene>
<evidence type="ECO:0000313" key="1">
    <source>
        <dbReference type="EMBL" id="KAF7345773.1"/>
    </source>
</evidence>
<reference evidence="1" key="1">
    <citation type="submission" date="2020-05" db="EMBL/GenBank/DDBJ databases">
        <title>Mycena genomes resolve the evolution of fungal bioluminescence.</title>
        <authorList>
            <person name="Tsai I.J."/>
        </authorList>
    </citation>
    <scope>NUCLEOTIDE SEQUENCE</scope>
    <source>
        <strain evidence="1">CCC161011</strain>
    </source>
</reference>
<name>A0A8H6XQS0_9AGAR</name>
<keyword evidence="2" id="KW-1185">Reference proteome</keyword>
<dbReference type="EMBL" id="JACAZI010000013">
    <property type="protein sequence ID" value="KAF7345773.1"/>
    <property type="molecule type" value="Genomic_DNA"/>
</dbReference>
<comment type="caution">
    <text evidence="1">The sequence shown here is derived from an EMBL/GenBank/DDBJ whole genome shotgun (WGS) entry which is preliminary data.</text>
</comment>
<accession>A0A8H6XQS0</accession>
<evidence type="ECO:0000313" key="2">
    <source>
        <dbReference type="Proteomes" id="UP000620124"/>
    </source>
</evidence>
<sequence>MPKPIITKVRLDNICSYLAPVAKIFVEMSDAFGTPFILAIANTTSSLITAVQTVKKNKDDCIQLLEKVYEILHAIINLYMATETPANLSPATLGNIGEFTETLHKIYTFVELQQEGNKIMHFLRQNKMAMLLNNCYAELQHAAEVFKIETGVSTLNNIVEMHKKSENIHKELLELISTMSDDTHSDSFSSIYPSASGALNRW</sequence>
<protein>
    <submittedName>
        <fullName evidence="1">Uncharacterized protein</fullName>
    </submittedName>
</protein>
<dbReference type="AlphaFoldDB" id="A0A8H6XQS0"/>
<dbReference type="InterPro" id="IPR059179">
    <property type="entry name" value="MLKL-like_MCAfunc"/>
</dbReference>
<dbReference type="OrthoDB" id="3051729at2759"/>